<dbReference type="InterPro" id="IPR029299">
    <property type="entry name" value="ALMS_motif"/>
</dbReference>
<dbReference type="PANTHER" id="PTHR21553">
    <property type="entry name" value="ALMS1-RELATED"/>
    <property type="match status" value="1"/>
</dbReference>
<keyword evidence="2" id="KW-0963">Cytoplasm</keyword>
<feature type="compositionally biased region" description="Polar residues" evidence="5">
    <location>
        <begin position="645"/>
        <end position="655"/>
    </location>
</feature>
<reference evidence="7 8" key="1">
    <citation type="submission" date="2019-01" db="EMBL/GenBank/DDBJ databases">
        <title>A draft genome assembly of the solar-powered sea slug Elysia chlorotica.</title>
        <authorList>
            <person name="Cai H."/>
            <person name="Li Q."/>
            <person name="Fang X."/>
            <person name="Li J."/>
            <person name="Curtis N.E."/>
            <person name="Altenburger A."/>
            <person name="Shibata T."/>
            <person name="Feng M."/>
            <person name="Maeda T."/>
            <person name="Schwartz J.A."/>
            <person name="Shigenobu S."/>
            <person name="Lundholm N."/>
            <person name="Nishiyama T."/>
            <person name="Yang H."/>
            <person name="Hasebe M."/>
            <person name="Li S."/>
            <person name="Pierce S.K."/>
            <person name="Wang J."/>
        </authorList>
    </citation>
    <scope>NUCLEOTIDE SEQUENCE [LARGE SCALE GENOMIC DNA]</scope>
    <source>
        <strain evidence="7">EC2010</strain>
        <tissue evidence="7">Whole organism of an adult</tissue>
    </source>
</reference>
<name>A0A433SLI2_ELYCH</name>
<evidence type="ECO:0000259" key="6">
    <source>
        <dbReference type="Pfam" id="PF15309"/>
    </source>
</evidence>
<organism evidence="7 8">
    <name type="scientific">Elysia chlorotica</name>
    <name type="common">Eastern emerald elysia</name>
    <name type="synonym">Sea slug</name>
    <dbReference type="NCBI Taxonomy" id="188477"/>
    <lineage>
        <taxon>Eukaryota</taxon>
        <taxon>Metazoa</taxon>
        <taxon>Spiralia</taxon>
        <taxon>Lophotrochozoa</taxon>
        <taxon>Mollusca</taxon>
        <taxon>Gastropoda</taxon>
        <taxon>Heterobranchia</taxon>
        <taxon>Euthyneura</taxon>
        <taxon>Panpulmonata</taxon>
        <taxon>Sacoglossa</taxon>
        <taxon>Placobranchoidea</taxon>
        <taxon>Plakobranchidae</taxon>
        <taxon>Elysia</taxon>
    </lineage>
</organism>
<feature type="region of interest" description="Disordered" evidence="5">
    <location>
        <begin position="375"/>
        <end position="439"/>
    </location>
</feature>
<evidence type="ECO:0000256" key="4">
    <source>
        <dbReference type="SAM" id="Coils"/>
    </source>
</evidence>
<feature type="non-terminal residue" evidence="7">
    <location>
        <position position="1"/>
    </location>
</feature>
<gene>
    <name evidence="7" type="ORF">EGW08_022228</name>
</gene>
<dbReference type="AlphaFoldDB" id="A0A433SLI2"/>
<dbReference type="GO" id="GO:0005813">
    <property type="term" value="C:centrosome"/>
    <property type="evidence" value="ECO:0007669"/>
    <property type="project" value="UniProtKB-SubCell"/>
</dbReference>
<accession>A0A433SLI2</accession>
<feature type="region of interest" description="Disordered" evidence="5">
    <location>
        <begin position="592"/>
        <end position="709"/>
    </location>
</feature>
<feature type="compositionally biased region" description="Low complexity" evidence="5">
    <location>
        <begin position="395"/>
        <end position="406"/>
    </location>
</feature>
<feature type="compositionally biased region" description="Polar residues" evidence="5">
    <location>
        <begin position="407"/>
        <end position="429"/>
    </location>
</feature>
<dbReference type="GO" id="GO:0005814">
    <property type="term" value="C:centriole"/>
    <property type="evidence" value="ECO:0007669"/>
    <property type="project" value="TreeGrafter"/>
</dbReference>
<sequence>QQSRDRAQSRESPPVQLTRDRVVSPLPTRDSRLRSQSPLTENTQAQFASPSSISKDQRLRSLSPSFRDFSRVPGYRSPSPVEQAKSASFPNSDSRISMKNISEQQSGLNLRQLASPQRHQERTLENMTSESEDTDIDREPLSRRAQMLTAALPQERDISPDINSLWDRFRALNESNDSSMDSSRKEAITDLLRNPTKHMITQYLKDREEYRIARQERVEADRLRRLSEQQGLGMPQLHSSSEDDINGGYFEIRAKKEEERVKRRAAKKKKTTKATDTPKTRHNLEGEKNKENIPDFLFSIPEDAGSDQSPVKSSSGQKSLKNKSDLNQLQSDHVIDPNMQKLREKISKQRGKIDKQTLKEFQRVEKLKKLEHLLSAKKHGQIGDHTLEAKLAEMSSTSTPGSNSSGDNENANSNSHSIPFSEDSTTAKDSSAEMHAWKAEKERRLKEAKLMEMERRKEFKSRQNVEPKERNKNTNRRGAAHSTSKPQMSELKLLKLVNDGYLTANEAYRLAVERAQIDGDAAESSICSNSSSEDHSVLNRPHRLYSPYARQDEFHDLKSKHVPKLKQLSPTTYVASGSTMRHGFHTRYQRQWNRQENKEAEEQLGKTWPGFTKSTSPKPWRSEPSQSRLRTSSRSPSSNHRKTGGSHSPFRQNTPSASSKGSSSSLSKKYLPHRHHHQRLQHGGERYPPGQDPRHQRSGMERPPSAKMKGVSWQIPMDVHPSKWQEPQTEKHANNMNTVSGKSSKKREQLPLPELPPPSHVEDSEESSTCAEEKDVFPSGDGFWSKTDHPQGIPQELWQEVVSQDALATKTNHYEVDPLMDRVQYILNRENPAGSEDDLGLGMTLQEAFLARKQIFISKCRERQKRIALAREDRHLQECLRLEREAIFAEQDRHLAPNLHAHPCSENLYQPKQRVFTKTEMKALTQKRYKKLHEVVQKQEKQKAEAELKLNRLRARMFNKKVQRDVLKKKSIRRR</sequence>
<feature type="compositionally biased region" description="Basic residues" evidence="5">
    <location>
        <begin position="670"/>
        <end position="680"/>
    </location>
</feature>
<keyword evidence="4" id="KW-0175">Coiled coil</keyword>
<dbReference type="EMBL" id="RQTK01001513">
    <property type="protein sequence ID" value="RUS70011.1"/>
    <property type="molecule type" value="Genomic_DNA"/>
</dbReference>
<feature type="region of interest" description="Disordered" evidence="5">
    <location>
        <begin position="724"/>
        <end position="791"/>
    </location>
</feature>
<feature type="region of interest" description="Disordered" evidence="5">
    <location>
        <begin position="1"/>
        <end position="141"/>
    </location>
</feature>
<feature type="compositionally biased region" description="Basic and acidic residues" evidence="5">
    <location>
        <begin position="341"/>
        <end position="358"/>
    </location>
</feature>
<feature type="compositionally biased region" description="Basic and acidic residues" evidence="5">
    <location>
        <begin position="593"/>
        <end position="604"/>
    </location>
</feature>
<dbReference type="STRING" id="188477.A0A433SLI2"/>
<dbReference type="Proteomes" id="UP000271974">
    <property type="component" value="Unassembled WGS sequence"/>
</dbReference>
<evidence type="ECO:0000256" key="2">
    <source>
        <dbReference type="ARBA" id="ARBA00022490"/>
    </source>
</evidence>
<feature type="compositionally biased region" description="Low complexity" evidence="5">
    <location>
        <begin position="656"/>
        <end position="669"/>
    </location>
</feature>
<comment type="subcellular location">
    <subcellularLocation>
        <location evidence="1">Cytoplasm</location>
        <location evidence="1">Cytoskeleton</location>
        <location evidence="1">Microtubule organizing center</location>
        <location evidence="1">Centrosome</location>
    </subcellularLocation>
</comment>
<feature type="compositionally biased region" description="Polar residues" evidence="5">
    <location>
        <begin position="306"/>
        <end position="331"/>
    </location>
</feature>
<feature type="compositionally biased region" description="Basic and acidic residues" evidence="5">
    <location>
        <begin position="381"/>
        <end position="391"/>
    </location>
</feature>
<comment type="caution">
    <text evidence="7">The sequence shown here is derived from an EMBL/GenBank/DDBJ whole genome shotgun (WGS) entry which is preliminary data.</text>
</comment>
<feature type="compositionally biased region" description="Polar residues" evidence="5">
    <location>
        <begin position="85"/>
        <end position="117"/>
    </location>
</feature>
<feature type="compositionally biased region" description="Low complexity" evidence="5">
    <location>
        <begin position="625"/>
        <end position="638"/>
    </location>
</feature>
<feature type="domain" description="ALMS motif" evidence="6">
    <location>
        <begin position="843"/>
        <end position="970"/>
    </location>
</feature>
<dbReference type="GO" id="GO:0008017">
    <property type="term" value="F:microtubule binding"/>
    <property type="evidence" value="ECO:0007669"/>
    <property type="project" value="TreeGrafter"/>
</dbReference>
<dbReference type="OrthoDB" id="6163239at2759"/>
<evidence type="ECO:0000313" key="8">
    <source>
        <dbReference type="Proteomes" id="UP000271974"/>
    </source>
</evidence>
<keyword evidence="8" id="KW-1185">Reference proteome</keyword>
<feature type="compositionally biased region" description="Basic residues" evidence="5">
    <location>
        <begin position="262"/>
        <end position="272"/>
    </location>
</feature>
<feature type="region of interest" description="Disordered" evidence="5">
    <location>
        <begin position="454"/>
        <end position="486"/>
    </location>
</feature>
<dbReference type="PANTHER" id="PTHR21553:SF36">
    <property type="entry name" value="ALMS1 CENTROSOME AND BASAL BODY-ASSOCIATED PROTEIN-RELATED"/>
    <property type="match status" value="1"/>
</dbReference>
<keyword evidence="3" id="KW-0206">Cytoskeleton</keyword>
<feature type="compositionally biased region" description="Basic and acidic residues" evidence="5">
    <location>
        <begin position="430"/>
        <end position="439"/>
    </location>
</feature>
<feature type="coiled-coil region" evidence="4">
    <location>
        <begin position="929"/>
        <end position="963"/>
    </location>
</feature>
<feature type="compositionally biased region" description="Polar residues" evidence="5">
    <location>
        <begin position="34"/>
        <end position="64"/>
    </location>
</feature>
<evidence type="ECO:0000256" key="3">
    <source>
        <dbReference type="ARBA" id="ARBA00023212"/>
    </source>
</evidence>
<feature type="compositionally biased region" description="Basic and acidic residues" evidence="5">
    <location>
        <begin position="276"/>
        <end position="293"/>
    </location>
</feature>
<proteinExistence type="predicted"/>
<dbReference type="Pfam" id="PF15309">
    <property type="entry name" value="ALMS_motif"/>
    <property type="match status" value="1"/>
</dbReference>
<feature type="region of interest" description="Disordered" evidence="5">
    <location>
        <begin position="259"/>
        <end position="358"/>
    </location>
</feature>
<protein>
    <recommendedName>
        <fullName evidence="6">ALMS motif domain-containing protein</fullName>
    </recommendedName>
</protein>
<feature type="compositionally biased region" description="Basic and acidic residues" evidence="5">
    <location>
        <begin position="454"/>
        <end position="472"/>
    </location>
</feature>
<dbReference type="GO" id="GO:0046599">
    <property type="term" value="P:regulation of centriole replication"/>
    <property type="evidence" value="ECO:0007669"/>
    <property type="project" value="TreeGrafter"/>
</dbReference>
<dbReference type="GO" id="GO:0005829">
    <property type="term" value="C:cytosol"/>
    <property type="evidence" value="ECO:0007669"/>
    <property type="project" value="TreeGrafter"/>
</dbReference>
<feature type="compositionally biased region" description="Basic and acidic residues" evidence="5">
    <location>
        <begin position="724"/>
        <end position="733"/>
    </location>
</feature>
<evidence type="ECO:0000256" key="1">
    <source>
        <dbReference type="ARBA" id="ARBA00004300"/>
    </source>
</evidence>
<evidence type="ECO:0000256" key="5">
    <source>
        <dbReference type="SAM" id="MobiDB-lite"/>
    </source>
</evidence>
<evidence type="ECO:0000313" key="7">
    <source>
        <dbReference type="EMBL" id="RUS70011.1"/>
    </source>
</evidence>